<dbReference type="PANTHER" id="PTHR32089:SF114">
    <property type="entry name" value="METHYL-ACCEPTING CHEMOTAXIS PROTEIN MCPB"/>
    <property type="match status" value="1"/>
</dbReference>
<dbReference type="GO" id="GO:0043200">
    <property type="term" value="P:response to amino acid"/>
    <property type="evidence" value="ECO:0007669"/>
    <property type="project" value="UniProtKB-ARBA"/>
</dbReference>
<dbReference type="CDD" id="cd18773">
    <property type="entry name" value="PDC1_HK_sensor"/>
    <property type="match status" value="1"/>
</dbReference>
<dbReference type="STRING" id="361279.SAMN05421663_109148"/>
<dbReference type="InterPro" id="IPR004089">
    <property type="entry name" value="MCPsignal_dom"/>
</dbReference>
<dbReference type="SUPFAM" id="SSF58104">
    <property type="entry name" value="Methyl-accepting chemotaxis protein (MCP) signaling domain"/>
    <property type="match status" value="1"/>
</dbReference>
<evidence type="ECO:0000256" key="7">
    <source>
        <dbReference type="ARBA" id="ARBA00022989"/>
    </source>
</evidence>
<dbReference type="GO" id="GO:0006935">
    <property type="term" value="P:chemotaxis"/>
    <property type="evidence" value="ECO:0007669"/>
    <property type="project" value="UniProtKB-KW"/>
</dbReference>
<evidence type="ECO:0000256" key="6">
    <source>
        <dbReference type="ARBA" id="ARBA00022692"/>
    </source>
</evidence>
<evidence type="ECO:0000313" key="15">
    <source>
        <dbReference type="EMBL" id="SDD35632.1"/>
    </source>
</evidence>
<name>A0A1G6U2J6_9BACI</name>
<dbReference type="GO" id="GO:0005886">
    <property type="term" value="C:plasma membrane"/>
    <property type="evidence" value="ECO:0007669"/>
    <property type="project" value="UniProtKB-SubCell"/>
</dbReference>
<keyword evidence="16" id="KW-1185">Reference proteome</keyword>
<evidence type="ECO:0000256" key="5">
    <source>
        <dbReference type="ARBA" id="ARBA00022519"/>
    </source>
</evidence>
<keyword evidence="9 11" id="KW-0807">Transducer</keyword>
<feature type="transmembrane region" description="Helical" evidence="12">
    <location>
        <begin position="12"/>
        <end position="32"/>
    </location>
</feature>
<dbReference type="GO" id="GO:0016597">
    <property type="term" value="F:amino acid binding"/>
    <property type="evidence" value="ECO:0007669"/>
    <property type="project" value="UniProtKB-ARBA"/>
</dbReference>
<sequence>MKKFTLSIKNKLIIAFIAILIIPSILVGALSYTSAKNELSEQLIGSAGENVNILNGIIDDTIQPKMHDTQFFSNNINQSMYDGMKSPEVRTKLDQYIELHPELESVFVGTTDGLMIQSPNNERNENYDPRERPWYKEAMESKGNVIITEPYESSSTKNTVVTIAATTEDNSGVVAMNVDLKQLQETVSGINIGKNGFAVVLDENQNVIVHPNEKSGIRAEGSYFDKQYKSESGEFEYEKDGEARELVFTTNETTGWKVSGIMSRTEISDATAPILITGIIVVVVSLLIGALIIFSVIRSIIKPLNVLKNTAEKVSEGDLTEKVDVKSKDELGLVSNAFNKMIDNLGNLIRKVEDESGHVAASSEELLASAEQTTSVTEQVAAGVQEITNGAEVQKKNVEDTAQALNEIAAGINKVAESVQSVTDLTVQASDQAKDGGESVSKTVQQMNTIYESVTESNKTIHSLQERSKEIGGIVNVIVGIADQTNLLALNAAIEAASAGEHGKGFAVVANEVRKLAEQSQASATQIEKLIHSIQEDTQISVKVMESATQSVESGIAASNETTEKFEKIIQSVYDISPKMEDVAAISEQIAASIQEVAARANELSSIAKESASASETMANSTEEQLASMEEIGAAANALSSLAEELQSSLRMFKL</sequence>
<keyword evidence="4" id="KW-0145">Chemotaxis</keyword>
<evidence type="ECO:0000256" key="4">
    <source>
        <dbReference type="ARBA" id="ARBA00022500"/>
    </source>
</evidence>
<evidence type="ECO:0000256" key="8">
    <source>
        <dbReference type="ARBA" id="ARBA00023136"/>
    </source>
</evidence>
<keyword evidence="5" id="KW-0997">Cell inner membrane</keyword>
<dbReference type="GO" id="GO:0007165">
    <property type="term" value="P:signal transduction"/>
    <property type="evidence" value="ECO:0007669"/>
    <property type="project" value="UniProtKB-KW"/>
</dbReference>
<dbReference type="Pfam" id="PF02743">
    <property type="entry name" value="dCache_1"/>
    <property type="match status" value="1"/>
</dbReference>
<evidence type="ECO:0000256" key="1">
    <source>
        <dbReference type="ARBA" id="ARBA00004651"/>
    </source>
</evidence>
<keyword evidence="3" id="KW-0488">Methylation</keyword>
<dbReference type="InterPro" id="IPR003660">
    <property type="entry name" value="HAMP_dom"/>
</dbReference>
<evidence type="ECO:0000256" key="2">
    <source>
        <dbReference type="ARBA" id="ARBA00022475"/>
    </source>
</evidence>
<keyword evidence="7 12" id="KW-1133">Transmembrane helix</keyword>
<protein>
    <submittedName>
        <fullName evidence="15">Methyl-accepting chemotaxis protein</fullName>
    </submittedName>
</protein>
<reference evidence="16" key="1">
    <citation type="submission" date="2016-10" db="EMBL/GenBank/DDBJ databases">
        <authorList>
            <person name="Varghese N."/>
            <person name="Submissions S."/>
        </authorList>
    </citation>
    <scope>NUCLEOTIDE SEQUENCE [LARGE SCALE GENOMIC DNA]</scope>
    <source>
        <strain evidence="16">DSM 21620</strain>
    </source>
</reference>
<dbReference type="Gene3D" id="1.10.8.500">
    <property type="entry name" value="HAMP domain in histidine kinase"/>
    <property type="match status" value="1"/>
</dbReference>
<evidence type="ECO:0000256" key="10">
    <source>
        <dbReference type="ARBA" id="ARBA00029447"/>
    </source>
</evidence>
<gene>
    <name evidence="15" type="ORF">SAMN05421663_109148</name>
</gene>
<evidence type="ECO:0000256" key="3">
    <source>
        <dbReference type="ARBA" id="ARBA00022481"/>
    </source>
</evidence>
<evidence type="ECO:0000259" key="13">
    <source>
        <dbReference type="PROSITE" id="PS50111"/>
    </source>
</evidence>
<dbReference type="CDD" id="cd12912">
    <property type="entry name" value="PDC2_MCP_like"/>
    <property type="match status" value="1"/>
</dbReference>
<dbReference type="OrthoDB" id="9760371at2"/>
<dbReference type="Gene3D" id="3.30.450.20">
    <property type="entry name" value="PAS domain"/>
    <property type="match status" value="2"/>
</dbReference>
<dbReference type="CDD" id="cd11386">
    <property type="entry name" value="MCP_signal"/>
    <property type="match status" value="1"/>
</dbReference>
<dbReference type="Proteomes" id="UP000198666">
    <property type="component" value="Unassembled WGS sequence"/>
</dbReference>
<dbReference type="PROSITE" id="PS50885">
    <property type="entry name" value="HAMP"/>
    <property type="match status" value="1"/>
</dbReference>
<dbReference type="PROSITE" id="PS50111">
    <property type="entry name" value="CHEMOTAXIS_TRANSDUC_2"/>
    <property type="match status" value="1"/>
</dbReference>
<keyword evidence="2" id="KW-1003">Cell membrane</keyword>
<dbReference type="SUPFAM" id="SSF103190">
    <property type="entry name" value="Sensory domain-like"/>
    <property type="match status" value="1"/>
</dbReference>
<keyword evidence="6 12" id="KW-0812">Transmembrane</keyword>
<dbReference type="InterPro" id="IPR033479">
    <property type="entry name" value="dCache_1"/>
</dbReference>
<organism evidence="15 16">
    <name type="scientific">Terribacillus halophilus</name>
    <dbReference type="NCBI Taxonomy" id="361279"/>
    <lineage>
        <taxon>Bacteria</taxon>
        <taxon>Bacillati</taxon>
        <taxon>Bacillota</taxon>
        <taxon>Bacilli</taxon>
        <taxon>Bacillales</taxon>
        <taxon>Bacillaceae</taxon>
        <taxon>Terribacillus</taxon>
    </lineage>
</organism>
<dbReference type="InterPro" id="IPR029151">
    <property type="entry name" value="Sensor-like_sf"/>
</dbReference>
<evidence type="ECO:0000256" key="12">
    <source>
        <dbReference type="SAM" id="Phobius"/>
    </source>
</evidence>
<comment type="subcellular location">
    <subcellularLocation>
        <location evidence="1">Cell membrane</location>
        <topology evidence="1">Multi-pass membrane protein</topology>
    </subcellularLocation>
</comment>
<feature type="domain" description="HAMP" evidence="14">
    <location>
        <begin position="298"/>
        <end position="350"/>
    </location>
</feature>
<feature type="domain" description="Methyl-accepting transducer" evidence="13">
    <location>
        <begin position="369"/>
        <end position="605"/>
    </location>
</feature>
<dbReference type="EMBL" id="FMZB01000009">
    <property type="protein sequence ID" value="SDD35632.1"/>
    <property type="molecule type" value="Genomic_DNA"/>
</dbReference>
<evidence type="ECO:0000256" key="9">
    <source>
        <dbReference type="ARBA" id="ARBA00023224"/>
    </source>
</evidence>
<dbReference type="AlphaFoldDB" id="A0A1G6U2J6"/>
<feature type="transmembrane region" description="Helical" evidence="12">
    <location>
        <begin position="274"/>
        <end position="297"/>
    </location>
</feature>
<dbReference type="SMART" id="SM00283">
    <property type="entry name" value="MA"/>
    <property type="match status" value="1"/>
</dbReference>
<dbReference type="FunFam" id="3.30.450.20:FF:000048">
    <property type="entry name" value="Methyl-accepting chemotaxis protein"/>
    <property type="match status" value="1"/>
</dbReference>
<dbReference type="PANTHER" id="PTHR32089">
    <property type="entry name" value="METHYL-ACCEPTING CHEMOTAXIS PROTEIN MCPB"/>
    <property type="match status" value="1"/>
</dbReference>
<dbReference type="Pfam" id="PF00672">
    <property type="entry name" value="HAMP"/>
    <property type="match status" value="1"/>
</dbReference>
<keyword evidence="8 12" id="KW-0472">Membrane</keyword>
<evidence type="ECO:0000256" key="11">
    <source>
        <dbReference type="PROSITE-ProRule" id="PRU00284"/>
    </source>
</evidence>
<evidence type="ECO:0000259" key="14">
    <source>
        <dbReference type="PROSITE" id="PS50885"/>
    </source>
</evidence>
<accession>A0A1G6U2J6</accession>
<dbReference type="FunFam" id="1.10.287.950:FF:000001">
    <property type="entry name" value="Methyl-accepting chemotaxis sensory transducer"/>
    <property type="match status" value="1"/>
</dbReference>
<comment type="similarity">
    <text evidence="10">Belongs to the methyl-accepting chemotaxis (MCP) protein family.</text>
</comment>
<dbReference type="RefSeq" id="WP_093728141.1">
    <property type="nucleotide sequence ID" value="NZ_FMZB01000009.1"/>
</dbReference>
<dbReference type="CDD" id="cd06225">
    <property type="entry name" value="HAMP"/>
    <property type="match status" value="1"/>
</dbReference>
<proteinExistence type="inferred from homology"/>
<evidence type="ECO:0000313" key="16">
    <source>
        <dbReference type="Proteomes" id="UP000198666"/>
    </source>
</evidence>
<dbReference type="Gene3D" id="1.10.287.950">
    <property type="entry name" value="Methyl-accepting chemotaxis protein"/>
    <property type="match status" value="1"/>
</dbReference>
<dbReference type="SMART" id="SM00304">
    <property type="entry name" value="HAMP"/>
    <property type="match status" value="1"/>
</dbReference>
<dbReference type="Pfam" id="PF00015">
    <property type="entry name" value="MCPsignal"/>
    <property type="match status" value="1"/>
</dbReference>